<comment type="caution">
    <text evidence="3">The sequence shown here is derived from an EMBL/GenBank/DDBJ whole genome shotgun (WGS) entry which is preliminary data.</text>
</comment>
<sequence>RARNTPSASQRGPLLQGDGCFPLSPMASDVEDMVGSTSRDQMALILNLVGSPSEEEVDEIVSSAGGVIAKTARRYLRSFPHQKPANLAHLFPTSSEEALDLLERLLRFSPQRRVGVEGALAHGFLAGLPPLAQERLAEVLKPVEPLDFEAEELGVAALRRLIWREVCGFCPPAPSERGAPASAEAP</sequence>
<feature type="non-terminal residue" evidence="3">
    <location>
        <position position="1"/>
    </location>
</feature>
<dbReference type="Gene3D" id="1.10.510.10">
    <property type="entry name" value="Transferase(Phosphotransferase) domain 1"/>
    <property type="match status" value="1"/>
</dbReference>
<dbReference type="InterPro" id="IPR011009">
    <property type="entry name" value="Kinase-like_dom_sf"/>
</dbReference>
<protein>
    <recommendedName>
        <fullName evidence="5">Protein kinase domain-containing protein</fullName>
    </recommendedName>
</protein>
<dbReference type="InterPro" id="IPR050117">
    <property type="entry name" value="MAPK"/>
</dbReference>
<name>A0ABN9XZM6_9DINO</name>
<gene>
    <name evidence="3" type="ORF">PCOR1329_LOCUS80031</name>
</gene>
<proteinExistence type="predicted"/>
<evidence type="ECO:0000313" key="4">
    <source>
        <dbReference type="Proteomes" id="UP001189429"/>
    </source>
</evidence>
<dbReference type="Proteomes" id="UP001189429">
    <property type="component" value="Unassembled WGS sequence"/>
</dbReference>
<accession>A0ABN9XZM6</accession>
<dbReference type="SUPFAM" id="SSF56112">
    <property type="entry name" value="Protein kinase-like (PK-like)"/>
    <property type="match status" value="1"/>
</dbReference>
<reference evidence="3" key="1">
    <citation type="submission" date="2023-10" db="EMBL/GenBank/DDBJ databases">
        <authorList>
            <person name="Chen Y."/>
            <person name="Shah S."/>
            <person name="Dougan E. K."/>
            <person name="Thang M."/>
            <person name="Chan C."/>
        </authorList>
    </citation>
    <scope>NUCLEOTIDE SEQUENCE [LARGE SCALE GENOMIC DNA]</scope>
</reference>
<keyword evidence="1" id="KW-0547">Nucleotide-binding</keyword>
<organism evidence="3 4">
    <name type="scientific">Prorocentrum cordatum</name>
    <dbReference type="NCBI Taxonomy" id="2364126"/>
    <lineage>
        <taxon>Eukaryota</taxon>
        <taxon>Sar</taxon>
        <taxon>Alveolata</taxon>
        <taxon>Dinophyceae</taxon>
        <taxon>Prorocentrales</taxon>
        <taxon>Prorocentraceae</taxon>
        <taxon>Prorocentrum</taxon>
    </lineage>
</organism>
<evidence type="ECO:0000313" key="3">
    <source>
        <dbReference type="EMBL" id="CAK0903847.1"/>
    </source>
</evidence>
<evidence type="ECO:0000256" key="2">
    <source>
        <dbReference type="ARBA" id="ARBA00022840"/>
    </source>
</evidence>
<evidence type="ECO:0000256" key="1">
    <source>
        <dbReference type="ARBA" id="ARBA00022741"/>
    </source>
</evidence>
<evidence type="ECO:0008006" key="5">
    <source>
        <dbReference type="Google" id="ProtNLM"/>
    </source>
</evidence>
<dbReference type="EMBL" id="CAUYUJ010021301">
    <property type="protein sequence ID" value="CAK0903847.1"/>
    <property type="molecule type" value="Genomic_DNA"/>
</dbReference>
<dbReference type="Gene3D" id="3.30.200.20">
    <property type="entry name" value="Phosphorylase Kinase, domain 1"/>
    <property type="match status" value="1"/>
</dbReference>
<keyword evidence="2" id="KW-0067">ATP-binding</keyword>
<dbReference type="PANTHER" id="PTHR24055">
    <property type="entry name" value="MITOGEN-ACTIVATED PROTEIN KINASE"/>
    <property type="match status" value="1"/>
</dbReference>
<keyword evidence="4" id="KW-1185">Reference proteome</keyword>